<evidence type="ECO:0000313" key="2">
    <source>
        <dbReference type="Proteomes" id="UP000236731"/>
    </source>
</evidence>
<gene>
    <name evidence="1" type="ORF">SAMN05421877_11286</name>
</gene>
<organism evidence="1 2">
    <name type="scientific">Sphingobacterium lactis</name>
    <dbReference type="NCBI Taxonomy" id="797291"/>
    <lineage>
        <taxon>Bacteria</taxon>
        <taxon>Pseudomonadati</taxon>
        <taxon>Bacteroidota</taxon>
        <taxon>Sphingobacteriia</taxon>
        <taxon>Sphingobacteriales</taxon>
        <taxon>Sphingobacteriaceae</taxon>
        <taxon>Sphingobacterium</taxon>
    </lineage>
</organism>
<protein>
    <recommendedName>
        <fullName evidence="3">Lipoprotein</fullName>
    </recommendedName>
</protein>
<dbReference type="Proteomes" id="UP000236731">
    <property type="component" value="Unassembled WGS sequence"/>
</dbReference>
<reference evidence="2" key="1">
    <citation type="submission" date="2016-10" db="EMBL/GenBank/DDBJ databases">
        <authorList>
            <person name="Varghese N."/>
            <person name="Submissions S."/>
        </authorList>
    </citation>
    <scope>NUCLEOTIDE SEQUENCE [LARGE SCALE GENOMIC DNA]</scope>
    <source>
        <strain evidence="2">DSM 22361</strain>
    </source>
</reference>
<proteinExistence type="predicted"/>
<dbReference type="OrthoDB" id="707666at2"/>
<evidence type="ECO:0000313" key="1">
    <source>
        <dbReference type="EMBL" id="SEG66034.1"/>
    </source>
</evidence>
<accession>A0A1H6BZA5</accession>
<dbReference type="EMBL" id="FNUT01000012">
    <property type="protein sequence ID" value="SEG66034.1"/>
    <property type="molecule type" value="Genomic_DNA"/>
</dbReference>
<sequence>MKKYILFQVGFVMIACQQPTRTRTEIPQDPDMLDSSLSELSLEKDTIEQPRVSRFPIRNFPVQDTTNFDNYQEDELLDPNSWITSYIKQRYPEAGPVKLRYQLIYSKDFRSIVVTLPKGEMELLTILVNLDPNNDVLGVLEVAYDEIAESAFRKETSFYADRIEVTEVNGMTDPAETETKIYKVNQYGAFILQSDK</sequence>
<evidence type="ECO:0008006" key="3">
    <source>
        <dbReference type="Google" id="ProtNLM"/>
    </source>
</evidence>
<dbReference type="AlphaFoldDB" id="A0A1H6BZA5"/>
<dbReference type="RefSeq" id="WP_103907487.1">
    <property type="nucleotide sequence ID" value="NZ_CP049246.1"/>
</dbReference>
<keyword evidence="2" id="KW-1185">Reference proteome</keyword>
<dbReference type="PROSITE" id="PS51257">
    <property type="entry name" value="PROKAR_LIPOPROTEIN"/>
    <property type="match status" value="1"/>
</dbReference>
<name>A0A1H6BZA5_9SPHI</name>